<dbReference type="EMBL" id="CP036269">
    <property type="protein sequence ID" value="QDT42647.1"/>
    <property type="molecule type" value="Genomic_DNA"/>
</dbReference>
<accession>A0A517RFJ6</accession>
<gene>
    <name evidence="2" type="ORF">Pan241w_27340</name>
</gene>
<dbReference type="RefSeq" id="WP_145216239.1">
    <property type="nucleotide sequence ID" value="NZ_CP036269.1"/>
</dbReference>
<evidence type="ECO:0000313" key="2">
    <source>
        <dbReference type="EMBL" id="QDT42647.1"/>
    </source>
</evidence>
<evidence type="ECO:0000256" key="1">
    <source>
        <dbReference type="SAM" id="MobiDB-lite"/>
    </source>
</evidence>
<evidence type="ECO:0000313" key="3">
    <source>
        <dbReference type="Proteomes" id="UP000317171"/>
    </source>
</evidence>
<name>A0A517RFJ6_9PLAN</name>
<protein>
    <submittedName>
        <fullName evidence="2">Uncharacterized protein</fullName>
    </submittedName>
</protein>
<organism evidence="2 3">
    <name type="scientific">Gimesia alba</name>
    <dbReference type="NCBI Taxonomy" id="2527973"/>
    <lineage>
        <taxon>Bacteria</taxon>
        <taxon>Pseudomonadati</taxon>
        <taxon>Planctomycetota</taxon>
        <taxon>Planctomycetia</taxon>
        <taxon>Planctomycetales</taxon>
        <taxon>Planctomycetaceae</taxon>
        <taxon>Gimesia</taxon>
    </lineage>
</organism>
<sequence length="359" mass="40387">MFRYGTLLASFMLIAATWGMNDVAWAQSIQVRFSPLSKTSSIQPADFLYHIRTDSITPEARRKQLDQEKKSYGPILDSGKCVRKQGPATEQDCVGLVTEWLYWGGDLSARNRIAELRGGGADQFYQNFLKRFCTKQSGESASRKGDIVAFLKDYPNGTSKCLHVALVTDGGKILSKDADGSVFLISGGNDSLKVPFKGFNFEYWRPKEKLRAEMLYDFQGREKSKAKPILAGWQPVNAKRVKGRYYLPEELAQVMKLFSKPDTLEFIANKNGSDFVVNDKSFVDQIQGVFDVLKKANPQKGQSDDNMTINQMKLTISGSRNEWKVTGNVNVTYTTVEKGKKKEKTEDYPIKAVAKPHQK</sequence>
<feature type="region of interest" description="Disordered" evidence="1">
    <location>
        <begin position="338"/>
        <end position="359"/>
    </location>
</feature>
<dbReference type="Proteomes" id="UP000317171">
    <property type="component" value="Chromosome"/>
</dbReference>
<keyword evidence="3" id="KW-1185">Reference proteome</keyword>
<dbReference type="OrthoDB" id="248516at2"/>
<reference evidence="2 3" key="1">
    <citation type="submission" date="2019-02" db="EMBL/GenBank/DDBJ databases">
        <title>Deep-cultivation of Planctomycetes and their phenomic and genomic characterization uncovers novel biology.</title>
        <authorList>
            <person name="Wiegand S."/>
            <person name="Jogler M."/>
            <person name="Boedeker C."/>
            <person name="Pinto D."/>
            <person name="Vollmers J."/>
            <person name="Rivas-Marin E."/>
            <person name="Kohn T."/>
            <person name="Peeters S.H."/>
            <person name="Heuer A."/>
            <person name="Rast P."/>
            <person name="Oberbeckmann S."/>
            <person name="Bunk B."/>
            <person name="Jeske O."/>
            <person name="Meyerdierks A."/>
            <person name="Storesund J.E."/>
            <person name="Kallscheuer N."/>
            <person name="Luecker S."/>
            <person name="Lage O.M."/>
            <person name="Pohl T."/>
            <person name="Merkel B.J."/>
            <person name="Hornburger P."/>
            <person name="Mueller R.-W."/>
            <person name="Bruemmer F."/>
            <person name="Labrenz M."/>
            <person name="Spormann A.M."/>
            <person name="Op den Camp H."/>
            <person name="Overmann J."/>
            <person name="Amann R."/>
            <person name="Jetten M.S.M."/>
            <person name="Mascher T."/>
            <person name="Medema M.H."/>
            <person name="Devos D.P."/>
            <person name="Kaster A.-K."/>
            <person name="Ovreas L."/>
            <person name="Rohde M."/>
            <person name="Galperin M.Y."/>
            <person name="Jogler C."/>
        </authorList>
    </citation>
    <scope>NUCLEOTIDE SEQUENCE [LARGE SCALE GENOMIC DNA]</scope>
    <source>
        <strain evidence="2 3">Pan241w</strain>
    </source>
</reference>
<dbReference type="AlphaFoldDB" id="A0A517RFJ6"/>
<proteinExistence type="predicted"/>
<dbReference type="KEGG" id="gaz:Pan241w_27340"/>
<feature type="compositionally biased region" description="Basic and acidic residues" evidence="1">
    <location>
        <begin position="338"/>
        <end position="349"/>
    </location>
</feature>